<dbReference type="EMBL" id="JAEVLS010000004">
    <property type="protein sequence ID" value="MBM0106905.1"/>
    <property type="molecule type" value="Genomic_DNA"/>
</dbReference>
<keyword evidence="10" id="KW-0472">Membrane</keyword>
<comment type="caution">
    <text evidence="12">The sequence shown here is derived from an EMBL/GenBank/DDBJ whole genome shotgun (WGS) entry which is preliminary data.</text>
</comment>
<dbReference type="Proteomes" id="UP000661077">
    <property type="component" value="Unassembled WGS sequence"/>
</dbReference>
<dbReference type="InterPro" id="IPR036097">
    <property type="entry name" value="HisK_dim/P_sf"/>
</dbReference>
<evidence type="ECO:0000256" key="5">
    <source>
        <dbReference type="ARBA" id="ARBA00022553"/>
    </source>
</evidence>
<sequence length="447" mass="48413">MALAQAADPVNSITSAEPVAPSHIDTANRKNLELLIQLRWMAVLGQVITIAVVHFGLRIALPLEPMGAVLGALLALNALSHLWLQKRLQVNSQALFLAVLLDVAALTVQLYFSGGATNPFTALYLLQIALAAVLLPGAGAWLIVAATFIAFLGLIGINQPLAVEPPASLLRLHIMGMFVCFVLGAVLLVWFISRMTRNLRERDTYLAELKQRAAEEDHIVRLGLLASGAAHELGTPLAAVSVILGDWRRMPEISQHPEMMQELREMQAAIRRCKSILSGILLSAGEARGEAPSVTTLHRFLDEIARDWSDGRPAGTLQYHAGSGALGEDVTIVSDQALKQVVTNLLDNAYEVSPGWIRLNAERRGDMLRIEVLDLGPGFSPEMLENFGKPYSSTKARRGAGLGLFLVTNVIRKFGGRVSAHNREAGGATVTVELPLAALMYREKDRG</sequence>
<dbReference type="PANTHER" id="PTHR44936">
    <property type="entry name" value="SENSOR PROTEIN CREC"/>
    <property type="match status" value="1"/>
</dbReference>
<protein>
    <recommendedName>
        <fullName evidence="3">histidine kinase</fullName>
        <ecNumber evidence="3">2.7.13.3</ecNumber>
    </recommendedName>
</protein>
<feature type="transmembrane region" description="Helical" evidence="10">
    <location>
        <begin position="124"/>
        <end position="157"/>
    </location>
</feature>
<keyword evidence="9" id="KW-0067">ATP-binding</keyword>
<keyword evidence="6" id="KW-0808">Transferase</keyword>
<dbReference type="CDD" id="cd00082">
    <property type="entry name" value="HisKA"/>
    <property type="match status" value="1"/>
</dbReference>
<reference evidence="12 13" key="1">
    <citation type="journal article" date="2021" name="Int. J. Syst. Evol. Microbiol.">
        <title>Steroidobacter gossypii sp. nov., isolated from soil of cotton cropping field.</title>
        <authorList>
            <person name="Huang R."/>
            <person name="Yang S."/>
            <person name="Zhen C."/>
            <person name="Liu W."/>
        </authorList>
    </citation>
    <scope>NUCLEOTIDE SEQUENCE [LARGE SCALE GENOMIC DNA]</scope>
    <source>
        <strain evidence="12 13">S1-65</strain>
    </source>
</reference>
<keyword evidence="7" id="KW-0547">Nucleotide-binding</keyword>
<keyword evidence="10" id="KW-0812">Transmembrane</keyword>
<dbReference type="Gene3D" id="3.30.565.10">
    <property type="entry name" value="Histidine kinase-like ATPase, C-terminal domain"/>
    <property type="match status" value="1"/>
</dbReference>
<keyword evidence="5" id="KW-0597">Phosphoprotein</keyword>
<evidence type="ECO:0000313" key="13">
    <source>
        <dbReference type="Proteomes" id="UP000661077"/>
    </source>
</evidence>
<feature type="transmembrane region" description="Helical" evidence="10">
    <location>
        <begin position="66"/>
        <end position="83"/>
    </location>
</feature>
<evidence type="ECO:0000256" key="1">
    <source>
        <dbReference type="ARBA" id="ARBA00000085"/>
    </source>
</evidence>
<dbReference type="Pfam" id="PF02518">
    <property type="entry name" value="HATPase_c"/>
    <property type="match status" value="1"/>
</dbReference>
<gene>
    <name evidence="12" type="ORF">JM946_19390</name>
</gene>
<keyword evidence="10" id="KW-1133">Transmembrane helix</keyword>
<dbReference type="SUPFAM" id="SSF55874">
    <property type="entry name" value="ATPase domain of HSP90 chaperone/DNA topoisomerase II/histidine kinase"/>
    <property type="match status" value="1"/>
</dbReference>
<accession>A0ABS1X100</accession>
<proteinExistence type="predicted"/>
<dbReference type="InterPro" id="IPR003661">
    <property type="entry name" value="HisK_dim/P_dom"/>
</dbReference>
<dbReference type="PRINTS" id="PR00344">
    <property type="entry name" value="BCTRLSENSOR"/>
</dbReference>
<evidence type="ECO:0000256" key="3">
    <source>
        <dbReference type="ARBA" id="ARBA00012438"/>
    </source>
</evidence>
<dbReference type="SUPFAM" id="SSF47384">
    <property type="entry name" value="Homodimeric domain of signal transducing histidine kinase"/>
    <property type="match status" value="1"/>
</dbReference>
<feature type="domain" description="Histidine kinase" evidence="11">
    <location>
        <begin position="228"/>
        <end position="438"/>
    </location>
</feature>
<dbReference type="Gene3D" id="1.10.287.130">
    <property type="match status" value="1"/>
</dbReference>
<evidence type="ECO:0000256" key="4">
    <source>
        <dbReference type="ARBA" id="ARBA00022475"/>
    </source>
</evidence>
<comment type="catalytic activity">
    <reaction evidence="1">
        <text>ATP + protein L-histidine = ADP + protein N-phospho-L-histidine.</text>
        <dbReference type="EC" id="2.7.13.3"/>
    </reaction>
</comment>
<dbReference type="PANTHER" id="PTHR44936:SF10">
    <property type="entry name" value="SENSOR PROTEIN RSTB"/>
    <property type="match status" value="1"/>
</dbReference>
<evidence type="ECO:0000256" key="9">
    <source>
        <dbReference type="ARBA" id="ARBA00022840"/>
    </source>
</evidence>
<evidence type="ECO:0000256" key="7">
    <source>
        <dbReference type="ARBA" id="ARBA00022741"/>
    </source>
</evidence>
<feature type="transmembrane region" description="Helical" evidence="10">
    <location>
        <begin position="169"/>
        <end position="192"/>
    </location>
</feature>
<comment type="subcellular location">
    <subcellularLocation>
        <location evidence="2">Cell membrane</location>
        <topology evidence="2">Multi-pass membrane protein</topology>
    </subcellularLocation>
</comment>
<evidence type="ECO:0000259" key="11">
    <source>
        <dbReference type="PROSITE" id="PS50109"/>
    </source>
</evidence>
<evidence type="ECO:0000256" key="8">
    <source>
        <dbReference type="ARBA" id="ARBA00022777"/>
    </source>
</evidence>
<dbReference type="InterPro" id="IPR005467">
    <property type="entry name" value="His_kinase_dom"/>
</dbReference>
<dbReference type="Pfam" id="PF25323">
    <property type="entry name" value="6TM_PilS"/>
    <property type="match status" value="1"/>
</dbReference>
<evidence type="ECO:0000256" key="6">
    <source>
        <dbReference type="ARBA" id="ARBA00022679"/>
    </source>
</evidence>
<dbReference type="InterPro" id="IPR036890">
    <property type="entry name" value="HATPase_C_sf"/>
</dbReference>
<feature type="transmembrane region" description="Helical" evidence="10">
    <location>
        <begin position="38"/>
        <end position="60"/>
    </location>
</feature>
<dbReference type="InterPro" id="IPR050980">
    <property type="entry name" value="2C_sensor_his_kinase"/>
</dbReference>
<evidence type="ECO:0000256" key="10">
    <source>
        <dbReference type="SAM" id="Phobius"/>
    </source>
</evidence>
<organism evidence="12 13">
    <name type="scientific">Steroidobacter gossypii</name>
    <dbReference type="NCBI Taxonomy" id="2805490"/>
    <lineage>
        <taxon>Bacteria</taxon>
        <taxon>Pseudomonadati</taxon>
        <taxon>Pseudomonadota</taxon>
        <taxon>Gammaproteobacteria</taxon>
        <taxon>Steroidobacterales</taxon>
        <taxon>Steroidobacteraceae</taxon>
        <taxon>Steroidobacter</taxon>
    </lineage>
</organism>
<dbReference type="InterPro" id="IPR003594">
    <property type="entry name" value="HATPase_dom"/>
</dbReference>
<feature type="transmembrane region" description="Helical" evidence="10">
    <location>
        <begin position="95"/>
        <end position="112"/>
    </location>
</feature>
<dbReference type="InterPro" id="IPR004358">
    <property type="entry name" value="Sig_transdc_His_kin-like_C"/>
</dbReference>
<dbReference type="PROSITE" id="PS50109">
    <property type="entry name" value="HIS_KIN"/>
    <property type="match status" value="1"/>
</dbReference>
<dbReference type="GO" id="GO:0016301">
    <property type="term" value="F:kinase activity"/>
    <property type="evidence" value="ECO:0007669"/>
    <property type="project" value="UniProtKB-KW"/>
</dbReference>
<dbReference type="EC" id="2.7.13.3" evidence="3"/>
<keyword evidence="8 12" id="KW-0418">Kinase</keyword>
<keyword evidence="4" id="KW-1003">Cell membrane</keyword>
<name>A0ABS1X100_9GAMM</name>
<evidence type="ECO:0000313" key="12">
    <source>
        <dbReference type="EMBL" id="MBM0106905.1"/>
    </source>
</evidence>
<keyword evidence="13" id="KW-1185">Reference proteome</keyword>
<dbReference type="SMART" id="SM00387">
    <property type="entry name" value="HATPase_c"/>
    <property type="match status" value="1"/>
</dbReference>
<evidence type="ECO:0000256" key="2">
    <source>
        <dbReference type="ARBA" id="ARBA00004651"/>
    </source>
</evidence>